<organism evidence="1 2">
    <name type="scientific">Smittium mucronatum</name>
    <dbReference type="NCBI Taxonomy" id="133383"/>
    <lineage>
        <taxon>Eukaryota</taxon>
        <taxon>Fungi</taxon>
        <taxon>Fungi incertae sedis</taxon>
        <taxon>Zoopagomycota</taxon>
        <taxon>Kickxellomycotina</taxon>
        <taxon>Harpellomycetes</taxon>
        <taxon>Harpellales</taxon>
        <taxon>Legeriomycetaceae</taxon>
        <taxon>Smittium</taxon>
    </lineage>
</organism>
<keyword evidence="2" id="KW-1185">Reference proteome</keyword>
<gene>
    <name evidence="1" type="ORF">AYI68_g95</name>
</gene>
<protein>
    <submittedName>
        <fullName evidence="1">Uncharacterized protein</fullName>
    </submittedName>
</protein>
<proteinExistence type="predicted"/>
<reference evidence="1 2" key="1">
    <citation type="journal article" date="2016" name="Mol. Biol. Evol.">
        <title>Genome-Wide Survey of Gut Fungi (Harpellales) Reveals the First Horizontally Transferred Ubiquitin Gene from a Mosquito Host.</title>
        <authorList>
            <person name="Wang Y."/>
            <person name="White M.M."/>
            <person name="Kvist S."/>
            <person name="Moncalvo J.M."/>
        </authorList>
    </citation>
    <scope>NUCLEOTIDE SEQUENCE [LARGE SCALE GENOMIC DNA]</scope>
    <source>
        <strain evidence="1 2">ALG-7-W6</strain>
    </source>
</reference>
<accession>A0A1R0H969</accession>
<evidence type="ECO:0000313" key="1">
    <source>
        <dbReference type="EMBL" id="OLY85709.1"/>
    </source>
</evidence>
<dbReference type="EMBL" id="LSSL01000021">
    <property type="protein sequence ID" value="OLY85709.1"/>
    <property type="molecule type" value="Genomic_DNA"/>
</dbReference>
<comment type="caution">
    <text evidence="1">The sequence shown here is derived from an EMBL/GenBank/DDBJ whole genome shotgun (WGS) entry which is preliminary data.</text>
</comment>
<sequence>MKSVRIFRKDMGERRHKGIGLDDGIVLDVDAVLDDAGTADNAVLADIDVGTNRGRFNNGVFANKDVIANLARKIIKDAFEYAVGGLEQGVL</sequence>
<name>A0A1R0H969_9FUNG</name>
<dbReference type="AlphaFoldDB" id="A0A1R0H969"/>
<evidence type="ECO:0000313" key="2">
    <source>
        <dbReference type="Proteomes" id="UP000187455"/>
    </source>
</evidence>
<dbReference type="Proteomes" id="UP000187455">
    <property type="component" value="Unassembled WGS sequence"/>
</dbReference>